<dbReference type="InterPro" id="IPR002646">
    <property type="entry name" value="PolA_pol_head_dom"/>
</dbReference>
<gene>
    <name evidence="11" type="ORF">F9K24_14510</name>
</gene>
<dbReference type="InterPro" id="IPR032828">
    <property type="entry name" value="PolyA_RNA-bd"/>
</dbReference>
<evidence type="ECO:0000256" key="8">
    <source>
        <dbReference type="RuleBase" id="RU003953"/>
    </source>
</evidence>
<feature type="domain" description="tRNA nucleotidyltransferase/poly(A) polymerase RNA and SrmB- binding" evidence="10">
    <location>
        <begin position="183"/>
        <end position="244"/>
    </location>
</feature>
<dbReference type="Pfam" id="PF01743">
    <property type="entry name" value="PolyA_pol"/>
    <property type="match status" value="1"/>
</dbReference>
<sequence length="463" mass="52417">MKHKIDLSILKLLEKPVPSHVVELHRTLTSHGFQCHLVGGCVRDLLLGRQVQDVDITTDARPEDIVRIFRRTVPTGLQHGTVTVLLDSHPYEVTTYRTESEYTDARRPDRIEYASTLEEDLSRRDFTINALALNPATGELIDEFDGQADLERRIIRTIGRPEDRFFEDGLRPVRACRFRATLGFRIEKETHDAMLRVDVRSRMKGVAIERFSDELWKGLKASHPSPMFEAMQEADLLSIFVPCATPQPVSFLESLNAFADPVFRMALWLDRASSEPERCAKHLRLSGAVIKRIVLYGALFRLLESFDGDSIVALEDAQKAALEKSRWRRLLGRFKKELRGEGDPAPALFLEAASAFIKETAVTLPHFSGNPIDVDADRPARPQSGGIVAERLTAHYDWMMRSLATEPLLITDLAINGNDLQQLGFRGAELGALLQLLLDRIHIDPSLNTKEWLLEEVERQRKS</sequence>
<dbReference type="Proteomes" id="UP000460298">
    <property type="component" value="Unassembled WGS sequence"/>
</dbReference>
<evidence type="ECO:0000256" key="1">
    <source>
        <dbReference type="ARBA" id="ARBA00001946"/>
    </source>
</evidence>
<keyword evidence="8" id="KW-0694">RNA-binding</keyword>
<evidence type="ECO:0000256" key="4">
    <source>
        <dbReference type="ARBA" id="ARBA00022695"/>
    </source>
</evidence>
<evidence type="ECO:0000259" key="10">
    <source>
        <dbReference type="Pfam" id="PF12627"/>
    </source>
</evidence>
<comment type="cofactor">
    <cofactor evidence="1">
        <name>Mg(2+)</name>
        <dbReference type="ChEBI" id="CHEBI:18420"/>
    </cofactor>
</comment>
<dbReference type="InterPro" id="IPR043519">
    <property type="entry name" value="NT_sf"/>
</dbReference>
<dbReference type="CDD" id="cd05398">
    <property type="entry name" value="NT_ClassII-CCAase"/>
    <property type="match status" value="1"/>
</dbReference>
<keyword evidence="4" id="KW-0548">Nucleotidyltransferase</keyword>
<dbReference type="GO" id="GO:0000166">
    <property type="term" value="F:nucleotide binding"/>
    <property type="evidence" value="ECO:0007669"/>
    <property type="project" value="UniProtKB-KW"/>
</dbReference>
<organism evidence="11 12">
    <name type="scientific">Leptonema illini</name>
    <dbReference type="NCBI Taxonomy" id="183"/>
    <lineage>
        <taxon>Bacteria</taxon>
        <taxon>Pseudomonadati</taxon>
        <taxon>Spirochaetota</taxon>
        <taxon>Spirochaetia</taxon>
        <taxon>Leptospirales</taxon>
        <taxon>Leptospiraceae</taxon>
        <taxon>Leptonema</taxon>
    </lineage>
</organism>
<dbReference type="GO" id="GO:0016779">
    <property type="term" value="F:nucleotidyltransferase activity"/>
    <property type="evidence" value="ECO:0007669"/>
    <property type="project" value="UniProtKB-KW"/>
</dbReference>
<dbReference type="SUPFAM" id="SSF81301">
    <property type="entry name" value="Nucleotidyltransferase"/>
    <property type="match status" value="1"/>
</dbReference>
<dbReference type="EMBL" id="WBUI01000015">
    <property type="protein sequence ID" value="KAB2931160.1"/>
    <property type="molecule type" value="Genomic_DNA"/>
</dbReference>
<evidence type="ECO:0000256" key="6">
    <source>
        <dbReference type="ARBA" id="ARBA00022741"/>
    </source>
</evidence>
<dbReference type="Pfam" id="PF12627">
    <property type="entry name" value="PolyA_pol_RNAbd"/>
    <property type="match status" value="1"/>
</dbReference>
<accession>A0A833GZW4</accession>
<dbReference type="GO" id="GO:0046872">
    <property type="term" value="F:metal ion binding"/>
    <property type="evidence" value="ECO:0007669"/>
    <property type="project" value="UniProtKB-KW"/>
</dbReference>
<protein>
    <recommendedName>
        <fullName evidence="13">CCA tRNA nucleotidyltransferase</fullName>
    </recommendedName>
</protein>
<comment type="caution">
    <text evidence="11">The sequence shown here is derived from an EMBL/GenBank/DDBJ whole genome shotgun (WGS) entry which is preliminary data.</text>
</comment>
<evidence type="ECO:0000256" key="3">
    <source>
        <dbReference type="ARBA" id="ARBA00022694"/>
    </source>
</evidence>
<keyword evidence="3" id="KW-0819">tRNA processing</keyword>
<evidence type="ECO:0000256" key="2">
    <source>
        <dbReference type="ARBA" id="ARBA00022679"/>
    </source>
</evidence>
<evidence type="ECO:0000259" key="9">
    <source>
        <dbReference type="Pfam" id="PF01743"/>
    </source>
</evidence>
<dbReference type="GO" id="GO:0008033">
    <property type="term" value="P:tRNA processing"/>
    <property type="evidence" value="ECO:0007669"/>
    <property type="project" value="UniProtKB-KW"/>
</dbReference>
<evidence type="ECO:0000313" key="11">
    <source>
        <dbReference type="EMBL" id="KAB2931160.1"/>
    </source>
</evidence>
<dbReference type="AlphaFoldDB" id="A0A833GZW4"/>
<keyword evidence="5" id="KW-0479">Metal-binding</keyword>
<comment type="similarity">
    <text evidence="8">Belongs to the tRNA nucleotidyltransferase/poly(A) polymerase family.</text>
</comment>
<name>A0A833GZW4_9LEPT</name>
<keyword evidence="7" id="KW-0460">Magnesium</keyword>
<feature type="domain" description="Poly A polymerase head" evidence="9">
    <location>
        <begin position="36"/>
        <end position="156"/>
    </location>
</feature>
<evidence type="ECO:0000256" key="5">
    <source>
        <dbReference type="ARBA" id="ARBA00022723"/>
    </source>
</evidence>
<dbReference type="GO" id="GO:0000049">
    <property type="term" value="F:tRNA binding"/>
    <property type="evidence" value="ECO:0007669"/>
    <property type="project" value="TreeGrafter"/>
</dbReference>
<dbReference type="Gene3D" id="3.30.460.10">
    <property type="entry name" value="Beta Polymerase, domain 2"/>
    <property type="match status" value="1"/>
</dbReference>
<proteinExistence type="inferred from homology"/>
<dbReference type="PANTHER" id="PTHR46173">
    <property type="entry name" value="CCA TRNA NUCLEOTIDYLTRANSFERASE 1, MITOCHONDRIAL"/>
    <property type="match status" value="1"/>
</dbReference>
<dbReference type="InterPro" id="IPR050264">
    <property type="entry name" value="Bact_CCA-adding_enz_type3_sf"/>
</dbReference>
<evidence type="ECO:0000313" key="12">
    <source>
        <dbReference type="Proteomes" id="UP000460298"/>
    </source>
</evidence>
<dbReference type="SUPFAM" id="SSF81891">
    <property type="entry name" value="Poly A polymerase C-terminal region-like"/>
    <property type="match status" value="1"/>
</dbReference>
<keyword evidence="2 8" id="KW-0808">Transferase</keyword>
<evidence type="ECO:0008006" key="13">
    <source>
        <dbReference type="Google" id="ProtNLM"/>
    </source>
</evidence>
<dbReference type="Gene3D" id="1.10.3090.10">
    <property type="entry name" value="cca-adding enzyme, domain 2"/>
    <property type="match status" value="1"/>
</dbReference>
<dbReference type="PANTHER" id="PTHR46173:SF1">
    <property type="entry name" value="CCA TRNA NUCLEOTIDYLTRANSFERASE 1, MITOCHONDRIAL"/>
    <property type="match status" value="1"/>
</dbReference>
<evidence type="ECO:0000256" key="7">
    <source>
        <dbReference type="ARBA" id="ARBA00022842"/>
    </source>
</evidence>
<reference evidence="11 12" key="1">
    <citation type="submission" date="2019-10" db="EMBL/GenBank/DDBJ databases">
        <title>Extracellular Electron Transfer in a Candidatus Methanoperedens spp. Enrichment Culture.</title>
        <authorList>
            <person name="Berger S."/>
            <person name="Rangel Shaw D."/>
            <person name="Berben T."/>
            <person name="In 'T Zandt M."/>
            <person name="Frank J."/>
            <person name="Reimann J."/>
            <person name="Jetten M.S.M."/>
            <person name="Welte C.U."/>
        </authorList>
    </citation>
    <scope>NUCLEOTIDE SEQUENCE [LARGE SCALE GENOMIC DNA]</scope>
    <source>
        <strain evidence="11">SB12</strain>
    </source>
</reference>
<keyword evidence="6" id="KW-0547">Nucleotide-binding</keyword>